<dbReference type="EMBL" id="PCTS01000019">
    <property type="protein sequence ID" value="PIP86567.1"/>
    <property type="molecule type" value="Genomic_DNA"/>
</dbReference>
<dbReference type="SUPFAM" id="SSF53335">
    <property type="entry name" value="S-adenosyl-L-methionine-dependent methyltransferases"/>
    <property type="match status" value="1"/>
</dbReference>
<feature type="transmembrane region" description="Helical" evidence="1">
    <location>
        <begin position="215"/>
        <end position="239"/>
    </location>
</feature>
<proteinExistence type="predicted"/>
<evidence type="ECO:0000256" key="1">
    <source>
        <dbReference type="SAM" id="Phobius"/>
    </source>
</evidence>
<dbReference type="InterPro" id="IPR029063">
    <property type="entry name" value="SAM-dependent_MTases_sf"/>
</dbReference>
<dbReference type="Gene3D" id="3.40.50.150">
    <property type="entry name" value="Vaccinia Virus protein VP39"/>
    <property type="match status" value="1"/>
</dbReference>
<sequence length="244" mass="28099">MNEHSKSSVLLDSFQLQDFSEDYRLKALFNMLPEDASWSVLDLGSGNGVLADFKKDKYKKIILSDHSSVIVNKLKNKFQDSNNIIVLQIDAENFLLDDKVNLITATDIIEHLQNDVKSLRSSFKALTEGGQIFISVPAMPFLYGRRDKKYGHFRRYKKKELRQKLKEAGFKVGYIRYWNISGVLPYFISEKILKKELKGPSRSIKSIKDKIINKILYTILYVESKITFLPIGLTLIALARKNDK</sequence>
<name>A0A2H0DWM2_9BACT</name>
<evidence type="ECO:0008006" key="4">
    <source>
        <dbReference type="Google" id="ProtNLM"/>
    </source>
</evidence>
<dbReference type="Pfam" id="PF13489">
    <property type="entry name" value="Methyltransf_23"/>
    <property type="match status" value="1"/>
</dbReference>
<evidence type="ECO:0000313" key="3">
    <source>
        <dbReference type="Proteomes" id="UP000231276"/>
    </source>
</evidence>
<dbReference type="Proteomes" id="UP000231276">
    <property type="component" value="Unassembled WGS sequence"/>
</dbReference>
<dbReference type="CDD" id="cd02440">
    <property type="entry name" value="AdoMet_MTases"/>
    <property type="match status" value="1"/>
</dbReference>
<evidence type="ECO:0000313" key="2">
    <source>
        <dbReference type="EMBL" id="PIP86567.1"/>
    </source>
</evidence>
<accession>A0A2H0DWM2</accession>
<organism evidence="2 3">
    <name type="scientific">Candidatus Campbellbacteria bacterium CG22_combo_CG10-13_8_21_14_all_43_18</name>
    <dbReference type="NCBI Taxonomy" id="1974530"/>
    <lineage>
        <taxon>Bacteria</taxon>
        <taxon>Candidatus Campbelliibacteriota</taxon>
    </lineage>
</organism>
<keyword evidence="1" id="KW-1133">Transmembrane helix</keyword>
<comment type="caution">
    <text evidence="2">The sequence shown here is derived from an EMBL/GenBank/DDBJ whole genome shotgun (WGS) entry which is preliminary data.</text>
</comment>
<dbReference type="AlphaFoldDB" id="A0A2H0DWM2"/>
<protein>
    <recommendedName>
        <fullName evidence="4">Methyltransferase type 11 domain-containing protein</fullName>
    </recommendedName>
</protein>
<keyword evidence="1" id="KW-0472">Membrane</keyword>
<dbReference type="PANTHER" id="PTHR43861">
    <property type="entry name" value="TRANS-ACONITATE 2-METHYLTRANSFERASE-RELATED"/>
    <property type="match status" value="1"/>
</dbReference>
<reference evidence="2 3" key="1">
    <citation type="submission" date="2017-09" db="EMBL/GenBank/DDBJ databases">
        <title>Depth-based differentiation of microbial function through sediment-hosted aquifers and enrichment of novel symbionts in the deep terrestrial subsurface.</title>
        <authorList>
            <person name="Probst A.J."/>
            <person name="Ladd B."/>
            <person name="Jarett J.K."/>
            <person name="Geller-Mcgrath D.E."/>
            <person name="Sieber C.M."/>
            <person name="Emerson J.B."/>
            <person name="Anantharaman K."/>
            <person name="Thomas B.C."/>
            <person name="Malmstrom R."/>
            <person name="Stieglmeier M."/>
            <person name="Klingl A."/>
            <person name="Woyke T."/>
            <person name="Ryan C.M."/>
            <person name="Banfield J.F."/>
        </authorList>
    </citation>
    <scope>NUCLEOTIDE SEQUENCE [LARGE SCALE GENOMIC DNA]</scope>
    <source>
        <strain evidence="2">CG22_combo_CG10-13_8_21_14_all_43_18</strain>
    </source>
</reference>
<keyword evidence="1" id="KW-0812">Transmembrane</keyword>
<gene>
    <name evidence="2" type="ORF">COW82_01370</name>
</gene>